<feature type="region of interest" description="Disordered" evidence="1">
    <location>
        <begin position="1"/>
        <end position="129"/>
    </location>
</feature>
<evidence type="ECO:0000256" key="1">
    <source>
        <dbReference type="SAM" id="MobiDB-lite"/>
    </source>
</evidence>
<comment type="caution">
    <text evidence="2">The sequence shown here is derived from an EMBL/GenBank/DDBJ whole genome shotgun (WGS) entry which is preliminary data.</text>
</comment>
<dbReference type="AlphaFoldDB" id="A0A9W9BY15"/>
<reference evidence="2" key="1">
    <citation type="submission" date="2022-10" db="EMBL/GenBank/DDBJ databases">
        <title>Tapping the CABI collections for fungal endophytes: first genome assemblies for Collariella, Neodidymelliopsis, Ascochyta clinopodiicola, Didymella pomorum, Didymosphaeria variabile, Neocosmospora piperis and Neocucurbitaria cava.</title>
        <authorList>
            <person name="Hill R."/>
        </authorList>
    </citation>
    <scope>NUCLEOTIDE SEQUENCE</scope>
    <source>
        <strain evidence="2">IMI 360193</strain>
    </source>
</reference>
<dbReference type="Pfam" id="PF09365">
    <property type="entry name" value="DUF2461"/>
    <property type="match status" value="1"/>
</dbReference>
<accession>A0A9W9BY15</accession>
<feature type="compositionally biased region" description="Acidic residues" evidence="1">
    <location>
        <begin position="44"/>
        <end position="54"/>
    </location>
</feature>
<proteinExistence type="predicted"/>
<feature type="region of interest" description="Disordered" evidence="1">
    <location>
        <begin position="383"/>
        <end position="410"/>
    </location>
</feature>
<name>A0A9W9BY15_9PLEO</name>
<feature type="compositionally biased region" description="Acidic residues" evidence="1">
    <location>
        <begin position="79"/>
        <end position="91"/>
    </location>
</feature>
<dbReference type="InterPro" id="IPR012808">
    <property type="entry name" value="CHP02453"/>
</dbReference>
<gene>
    <name evidence="2" type="ORF">N0V87_006412</name>
</gene>
<dbReference type="Proteomes" id="UP001140562">
    <property type="component" value="Unassembled WGS sequence"/>
</dbReference>
<protein>
    <submittedName>
        <fullName evidence="2">Uncharacterized protein</fullName>
    </submittedName>
</protein>
<keyword evidence="3" id="KW-1185">Reference proteome</keyword>
<feature type="compositionally biased region" description="Low complexity" evidence="1">
    <location>
        <begin position="19"/>
        <end position="28"/>
    </location>
</feature>
<dbReference type="PANTHER" id="PTHR36452">
    <property type="entry name" value="CHROMOSOME 12, WHOLE GENOME SHOTGUN SEQUENCE"/>
    <property type="match status" value="1"/>
</dbReference>
<evidence type="ECO:0000313" key="2">
    <source>
        <dbReference type="EMBL" id="KAJ4335022.1"/>
    </source>
</evidence>
<dbReference type="OrthoDB" id="2537769at2759"/>
<sequence>MPRKSAKSPPETSQRSTSKRPAAESPSRASKRARATARKSYVEADSDSDADPDTAEAKDDAESGDASDFEAQSEKEAISESEPDDDVSDDEPTTKKATPRSRRQKKSANSRQVDEKELWKPGAKLEPGTQLIIKKPKARDAGDTPYTESTIHPNTMLFLKEIKANNDRQWLKRKLHKLCRPLAISSNLWTVHDPDYRVALQDFNDFIGKLTERISETDETIPELPVKDIAMIEPSLKSTDVRFSKDQTPYKTYFSAAWSRTGRKGPSTRIKQVLTNERIRKAFLGGAPDDEKKAVKAFIGLASNASTALKRHPKWKSSDLLTAIAQDFPMNHKDIDLLRLRSFTLGKKLSDKDVVGPKGMDRIAELIACIEPFITYLNSVVMPDEDSSSSSDGNEEDESDDASSAADDAD</sequence>
<feature type="compositionally biased region" description="Basic residues" evidence="1">
    <location>
        <begin position="97"/>
        <end position="108"/>
    </location>
</feature>
<organism evidence="2 3">
    <name type="scientific">Didymella glomerata</name>
    <dbReference type="NCBI Taxonomy" id="749621"/>
    <lineage>
        <taxon>Eukaryota</taxon>
        <taxon>Fungi</taxon>
        <taxon>Dikarya</taxon>
        <taxon>Ascomycota</taxon>
        <taxon>Pezizomycotina</taxon>
        <taxon>Dothideomycetes</taxon>
        <taxon>Pleosporomycetidae</taxon>
        <taxon>Pleosporales</taxon>
        <taxon>Pleosporineae</taxon>
        <taxon>Didymellaceae</taxon>
        <taxon>Didymella</taxon>
    </lineage>
</organism>
<dbReference type="PANTHER" id="PTHR36452:SF1">
    <property type="entry name" value="DUF2461 DOMAIN-CONTAINING PROTEIN"/>
    <property type="match status" value="1"/>
</dbReference>
<evidence type="ECO:0000313" key="3">
    <source>
        <dbReference type="Proteomes" id="UP001140562"/>
    </source>
</evidence>
<dbReference type="EMBL" id="JAPEUV010000067">
    <property type="protein sequence ID" value="KAJ4335022.1"/>
    <property type="molecule type" value="Genomic_DNA"/>
</dbReference>